<organism evidence="4">
    <name type="scientific">Davidia involucrata</name>
    <name type="common">Dove tree</name>
    <dbReference type="NCBI Taxonomy" id="16924"/>
    <lineage>
        <taxon>Eukaryota</taxon>
        <taxon>Viridiplantae</taxon>
        <taxon>Streptophyta</taxon>
        <taxon>Embryophyta</taxon>
        <taxon>Tracheophyta</taxon>
        <taxon>Spermatophyta</taxon>
        <taxon>Magnoliopsida</taxon>
        <taxon>eudicotyledons</taxon>
        <taxon>Gunneridae</taxon>
        <taxon>Pentapetalae</taxon>
        <taxon>asterids</taxon>
        <taxon>Cornales</taxon>
        <taxon>Nyssaceae</taxon>
        <taxon>Davidia</taxon>
    </lineage>
</organism>
<keyword evidence="1" id="KW-0505">Motor protein</keyword>
<dbReference type="PANTHER" id="PTHR47972">
    <property type="entry name" value="KINESIN-LIKE PROTEIN KLP-3"/>
    <property type="match status" value="1"/>
</dbReference>
<dbReference type="EMBL" id="GHES01020279">
    <property type="protein sequence ID" value="MPA50838.1"/>
    <property type="molecule type" value="Transcribed_RNA"/>
</dbReference>
<evidence type="ECO:0000256" key="1">
    <source>
        <dbReference type="ARBA" id="ARBA00023175"/>
    </source>
</evidence>
<evidence type="ECO:0000313" key="4">
    <source>
        <dbReference type="EMBL" id="MPA50838.1"/>
    </source>
</evidence>
<comment type="caution">
    <text evidence="2">Lacks conserved residue(s) required for the propagation of feature annotation.</text>
</comment>
<sequence length="175" mass="19886">MNPSSTCEIDQTLETATCDIEQVEGNSDLMDESNVSNETQEMCSDEVQTLPILQKIEDLSNRVQNLKKEHMVLCNEVKGMTADSFPGCDVLSALQALSTEHELLKKKYHEECELLKKKYLEECSERKQLYNEVIELKGNIRVFCRCRPLNQNEIANGSTFSHFLTISIYCNIPSG</sequence>
<dbReference type="AlphaFoldDB" id="A0A5B7A4P9"/>
<dbReference type="Gene3D" id="3.40.850.10">
    <property type="entry name" value="Kinesin motor domain"/>
    <property type="match status" value="1"/>
</dbReference>
<evidence type="ECO:0000256" key="2">
    <source>
        <dbReference type="PROSITE-ProRule" id="PRU00283"/>
    </source>
</evidence>
<name>A0A5B7A4P9_DAVIN</name>
<dbReference type="InterPro" id="IPR001752">
    <property type="entry name" value="Kinesin_motor_dom"/>
</dbReference>
<dbReference type="InterPro" id="IPR027640">
    <property type="entry name" value="Kinesin-like_fam"/>
</dbReference>
<protein>
    <submittedName>
        <fullName evidence="4">Putative kinesin-3</fullName>
    </submittedName>
</protein>
<dbReference type="PROSITE" id="PS50067">
    <property type="entry name" value="KINESIN_MOTOR_2"/>
    <property type="match status" value="1"/>
</dbReference>
<dbReference type="GO" id="GO:0003777">
    <property type="term" value="F:microtubule motor activity"/>
    <property type="evidence" value="ECO:0007669"/>
    <property type="project" value="InterPro"/>
</dbReference>
<dbReference type="InterPro" id="IPR036961">
    <property type="entry name" value="Kinesin_motor_dom_sf"/>
</dbReference>
<dbReference type="SUPFAM" id="SSF52540">
    <property type="entry name" value="P-loop containing nucleoside triphosphate hydrolases"/>
    <property type="match status" value="1"/>
</dbReference>
<dbReference type="PANTHER" id="PTHR47972:SF2">
    <property type="entry name" value="KINESIN-LIKE PROTEIN KIN-14S"/>
    <property type="match status" value="1"/>
</dbReference>
<comment type="similarity">
    <text evidence="2">Belongs to the TRAFAC class myosin-kinesin ATPase superfamily. Kinesin family.</text>
</comment>
<dbReference type="GO" id="GO:0015630">
    <property type="term" value="C:microtubule cytoskeleton"/>
    <property type="evidence" value="ECO:0007669"/>
    <property type="project" value="TreeGrafter"/>
</dbReference>
<feature type="domain" description="Kinesin motor" evidence="3">
    <location>
        <begin position="139"/>
        <end position="175"/>
    </location>
</feature>
<dbReference type="GO" id="GO:0008017">
    <property type="term" value="F:microtubule binding"/>
    <property type="evidence" value="ECO:0007669"/>
    <property type="project" value="InterPro"/>
</dbReference>
<proteinExistence type="inferred from homology"/>
<gene>
    <name evidence="4" type="ORF">Din_020279</name>
</gene>
<dbReference type="GO" id="GO:0005524">
    <property type="term" value="F:ATP binding"/>
    <property type="evidence" value="ECO:0007669"/>
    <property type="project" value="InterPro"/>
</dbReference>
<accession>A0A5B7A4P9</accession>
<reference evidence="4" key="1">
    <citation type="submission" date="2019-08" db="EMBL/GenBank/DDBJ databases">
        <title>Reference gene set and small RNA set construction with multiple tissues from Davidia involucrata Baill.</title>
        <authorList>
            <person name="Yang H."/>
            <person name="Zhou C."/>
            <person name="Li G."/>
            <person name="Wang J."/>
            <person name="Gao P."/>
            <person name="Wang M."/>
            <person name="Wang R."/>
            <person name="Zhao Y."/>
        </authorList>
    </citation>
    <scope>NUCLEOTIDE SEQUENCE</scope>
    <source>
        <tissue evidence="4">Mixed with DoveR01_LX</tissue>
    </source>
</reference>
<dbReference type="InterPro" id="IPR031852">
    <property type="entry name" value="Vik1/Cik1_MT-bd"/>
</dbReference>
<dbReference type="GO" id="GO:0007018">
    <property type="term" value="P:microtubule-based movement"/>
    <property type="evidence" value="ECO:0007669"/>
    <property type="project" value="InterPro"/>
</dbReference>
<dbReference type="InterPro" id="IPR027417">
    <property type="entry name" value="P-loop_NTPase"/>
</dbReference>
<evidence type="ECO:0000259" key="3">
    <source>
        <dbReference type="PROSITE" id="PS50067"/>
    </source>
</evidence>
<dbReference type="Pfam" id="PF16796">
    <property type="entry name" value="Microtub_bd"/>
    <property type="match status" value="1"/>
</dbReference>